<feature type="domain" description="Thioester reductase (TE)" evidence="4">
    <location>
        <begin position="39"/>
        <end position="273"/>
    </location>
</feature>
<evidence type="ECO:0000259" key="4">
    <source>
        <dbReference type="Pfam" id="PF07993"/>
    </source>
</evidence>
<protein>
    <submittedName>
        <fullName evidence="5">Thioester reductase domain-containing protein</fullName>
    </submittedName>
</protein>
<dbReference type="SUPFAM" id="SSF51735">
    <property type="entry name" value="NAD(P)-binding Rossmann-fold domains"/>
    <property type="match status" value="1"/>
</dbReference>
<comment type="caution">
    <text evidence="5">The sequence shown here is derived from an EMBL/GenBank/DDBJ whole genome shotgun (WGS) entry which is preliminary data.</text>
</comment>
<proteinExistence type="predicted"/>
<accession>A0ABV9G2K0</accession>
<organism evidence="5 6">
    <name type="scientific">Streptomyces maoxianensis</name>
    <dbReference type="NCBI Taxonomy" id="1459942"/>
    <lineage>
        <taxon>Bacteria</taxon>
        <taxon>Bacillati</taxon>
        <taxon>Actinomycetota</taxon>
        <taxon>Actinomycetes</taxon>
        <taxon>Kitasatosporales</taxon>
        <taxon>Streptomycetaceae</taxon>
        <taxon>Streptomyces</taxon>
    </lineage>
</organism>
<dbReference type="NCBIfam" id="TIGR01746">
    <property type="entry name" value="Thioester-redct"/>
    <property type="match status" value="1"/>
</dbReference>
<keyword evidence="1" id="KW-0596">Phosphopantetheine</keyword>
<feature type="region of interest" description="Disordered" evidence="3">
    <location>
        <begin position="169"/>
        <end position="189"/>
    </location>
</feature>
<name>A0ABV9G2K0_9ACTN</name>
<evidence type="ECO:0000256" key="1">
    <source>
        <dbReference type="ARBA" id="ARBA00022450"/>
    </source>
</evidence>
<evidence type="ECO:0000256" key="2">
    <source>
        <dbReference type="ARBA" id="ARBA00022553"/>
    </source>
</evidence>
<evidence type="ECO:0000313" key="5">
    <source>
        <dbReference type="EMBL" id="MFC4608147.1"/>
    </source>
</evidence>
<dbReference type="CDD" id="cd05235">
    <property type="entry name" value="SDR_e1"/>
    <property type="match status" value="1"/>
</dbReference>
<reference evidence="6" key="1">
    <citation type="journal article" date="2019" name="Int. J. Syst. Evol. Microbiol.">
        <title>The Global Catalogue of Microorganisms (GCM) 10K type strain sequencing project: providing services to taxonomists for standard genome sequencing and annotation.</title>
        <authorList>
            <consortium name="The Broad Institute Genomics Platform"/>
            <consortium name="The Broad Institute Genome Sequencing Center for Infectious Disease"/>
            <person name="Wu L."/>
            <person name="Ma J."/>
        </authorList>
    </citation>
    <scope>NUCLEOTIDE SEQUENCE [LARGE SCALE GENOMIC DNA]</scope>
    <source>
        <strain evidence="6">CGMCC 4.7139</strain>
    </source>
</reference>
<dbReference type="InterPro" id="IPR013120">
    <property type="entry name" value="FAR_NAD-bd"/>
</dbReference>
<dbReference type="RefSeq" id="WP_381193387.1">
    <property type="nucleotide sequence ID" value="NZ_JBHSFE010000008.1"/>
</dbReference>
<evidence type="ECO:0000313" key="6">
    <source>
        <dbReference type="Proteomes" id="UP001595993"/>
    </source>
</evidence>
<dbReference type="Proteomes" id="UP001595993">
    <property type="component" value="Unassembled WGS sequence"/>
</dbReference>
<keyword evidence="2" id="KW-0597">Phosphoprotein</keyword>
<dbReference type="EMBL" id="JBHSFE010000008">
    <property type="protein sequence ID" value="MFC4608147.1"/>
    <property type="molecule type" value="Genomic_DNA"/>
</dbReference>
<dbReference type="PANTHER" id="PTHR44845:SF6">
    <property type="entry name" value="BETA-ALANINE-ACTIVATING ENZYME"/>
    <property type="match status" value="1"/>
</dbReference>
<sequence>MTSLTISEVTEEFADDVKLHEDITGFPAKDPRTVSEVFLTGATGFLGAFLLKELLARGLVVHCLVRSPDSDAGLERLKDNLSTYEILDDLDMDRVRVVSGDVTQPRFGLPESVYAELAERIGAIYHSAAKVNFLTLYKWLRKSTIDGTHEILRLACAAEAPLHHVSTTGVFDPTAEKEPRREIDPTGPPENLSLGYTKSKWVAEQLVREAGRRGVPLTIHRPGQVWGDSNSGACQKNDFVWRFIKGSVQAGLYPRKFRLEMNMVPVDYVSAAIVAITRDPESIGGTFHEVSPGTLNSEEILRLVRNSGYELKEVSIIKWMKAISVDVTNSMFPLMRTIVDMEKVEVAEFADGATREFLSDSGVTCPGIDEKVFDTYISYFVRHGILPERDI</sequence>
<evidence type="ECO:0000256" key="3">
    <source>
        <dbReference type="SAM" id="MobiDB-lite"/>
    </source>
</evidence>
<keyword evidence="6" id="KW-1185">Reference proteome</keyword>
<dbReference type="PANTHER" id="PTHR44845">
    <property type="entry name" value="CARRIER DOMAIN-CONTAINING PROTEIN"/>
    <property type="match status" value="1"/>
</dbReference>
<dbReference type="Pfam" id="PF07993">
    <property type="entry name" value="NAD_binding_4"/>
    <property type="match status" value="1"/>
</dbReference>
<dbReference type="Gene3D" id="3.40.50.720">
    <property type="entry name" value="NAD(P)-binding Rossmann-like Domain"/>
    <property type="match status" value="1"/>
</dbReference>
<feature type="compositionally biased region" description="Basic and acidic residues" evidence="3">
    <location>
        <begin position="174"/>
        <end position="184"/>
    </location>
</feature>
<dbReference type="InterPro" id="IPR010080">
    <property type="entry name" value="Thioester_reductase-like_dom"/>
</dbReference>
<dbReference type="InterPro" id="IPR036291">
    <property type="entry name" value="NAD(P)-bd_dom_sf"/>
</dbReference>
<gene>
    <name evidence="5" type="ORF">ACFO9E_09985</name>
</gene>